<accession>A0A6G7VLP6</accession>
<dbReference type="Proteomes" id="UP000500791">
    <property type="component" value="Chromosome"/>
</dbReference>
<reference evidence="17 18" key="1">
    <citation type="submission" date="2020-03" db="EMBL/GenBank/DDBJ databases">
        <title>Complete genome sequence of Monaibacterium sp. ALG8 with diverse plasmids.</title>
        <authorList>
            <person name="Sun C."/>
        </authorList>
    </citation>
    <scope>NUCLEOTIDE SEQUENCE [LARGE SCALE GENOMIC DNA]</scope>
    <source>
        <strain evidence="17 18">ALG8</strain>
    </source>
</reference>
<dbReference type="InterPro" id="IPR011006">
    <property type="entry name" value="CheY-like_superfamily"/>
</dbReference>
<keyword evidence="4 13" id="KW-0597">Phosphoprotein</keyword>
<evidence type="ECO:0000313" key="18">
    <source>
        <dbReference type="Proteomes" id="UP000500791"/>
    </source>
</evidence>
<feature type="transmembrane region" description="Helical" evidence="14">
    <location>
        <begin position="79"/>
        <end position="94"/>
    </location>
</feature>
<keyword evidence="10 14" id="KW-1133">Transmembrane helix</keyword>
<keyword evidence="8" id="KW-0418">Kinase</keyword>
<dbReference type="SUPFAM" id="SSF55874">
    <property type="entry name" value="ATPase domain of HSP90 chaperone/DNA topoisomerase II/histidine kinase"/>
    <property type="match status" value="1"/>
</dbReference>
<dbReference type="SMART" id="SM00387">
    <property type="entry name" value="HATPase_c"/>
    <property type="match status" value="1"/>
</dbReference>
<gene>
    <name evidence="17" type="ORF">G8E03_08675</name>
</gene>
<keyword evidence="11" id="KW-0902">Two-component regulatory system</keyword>
<feature type="transmembrane region" description="Helical" evidence="14">
    <location>
        <begin position="123"/>
        <end position="140"/>
    </location>
</feature>
<dbReference type="Pfam" id="PF02518">
    <property type="entry name" value="HATPase_c"/>
    <property type="match status" value="1"/>
</dbReference>
<feature type="modified residue" description="4-aspartylphosphate" evidence="13">
    <location>
        <position position="498"/>
    </location>
</feature>
<dbReference type="InterPro" id="IPR003661">
    <property type="entry name" value="HisK_dim/P_dom"/>
</dbReference>
<keyword evidence="5" id="KW-0808">Transferase</keyword>
<keyword evidence="18" id="KW-1185">Reference proteome</keyword>
<evidence type="ECO:0000313" key="17">
    <source>
        <dbReference type="EMBL" id="QIK40830.1"/>
    </source>
</evidence>
<evidence type="ECO:0000256" key="3">
    <source>
        <dbReference type="ARBA" id="ARBA00012438"/>
    </source>
</evidence>
<dbReference type="InterPro" id="IPR036890">
    <property type="entry name" value="HATPase_C_sf"/>
</dbReference>
<dbReference type="EC" id="2.7.13.3" evidence="3"/>
<dbReference type="Gene3D" id="3.30.565.10">
    <property type="entry name" value="Histidine kinase-like ATPase, C-terminal domain"/>
    <property type="match status" value="1"/>
</dbReference>
<dbReference type="PROSITE" id="PS50110">
    <property type="entry name" value="RESPONSE_REGULATORY"/>
    <property type="match status" value="1"/>
</dbReference>
<dbReference type="InterPro" id="IPR004358">
    <property type="entry name" value="Sig_transdc_His_kin-like_C"/>
</dbReference>
<dbReference type="CDD" id="cd00082">
    <property type="entry name" value="HisKA"/>
    <property type="match status" value="1"/>
</dbReference>
<protein>
    <recommendedName>
        <fullName evidence="3">histidine kinase</fullName>
        <ecNumber evidence="3">2.7.13.3</ecNumber>
    </recommendedName>
</protein>
<evidence type="ECO:0000259" key="16">
    <source>
        <dbReference type="PROSITE" id="PS50110"/>
    </source>
</evidence>
<dbReference type="SUPFAM" id="SSF47384">
    <property type="entry name" value="Homodimeric domain of signal transducing histidine kinase"/>
    <property type="match status" value="1"/>
</dbReference>
<dbReference type="InterPro" id="IPR005467">
    <property type="entry name" value="His_kinase_dom"/>
</dbReference>
<feature type="transmembrane region" description="Helical" evidence="14">
    <location>
        <begin position="20"/>
        <end position="43"/>
    </location>
</feature>
<dbReference type="RefSeq" id="WP_166190713.1">
    <property type="nucleotide sequence ID" value="NZ_CP049811.1"/>
</dbReference>
<comment type="catalytic activity">
    <reaction evidence="1">
        <text>ATP + protein L-histidine = ADP + protein N-phospho-L-histidine.</text>
        <dbReference type="EC" id="2.7.13.3"/>
    </reaction>
</comment>
<feature type="transmembrane region" description="Helical" evidence="14">
    <location>
        <begin position="160"/>
        <end position="182"/>
    </location>
</feature>
<dbReference type="PRINTS" id="PR00344">
    <property type="entry name" value="BCTRLSENSOR"/>
</dbReference>
<dbReference type="SMART" id="SM00448">
    <property type="entry name" value="REC"/>
    <property type="match status" value="1"/>
</dbReference>
<dbReference type="SUPFAM" id="SSF52172">
    <property type="entry name" value="CheY-like"/>
    <property type="match status" value="1"/>
</dbReference>
<dbReference type="PANTHER" id="PTHR43047">
    <property type="entry name" value="TWO-COMPONENT HISTIDINE PROTEIN KINASE"/>
    <property type="match status" value="1"/>
</dbReference>
<proteinExistence type="predicted"/>
<dbReference type="SMART" id="SM00388">
    <property type="entry name" value="HisKA"/>
    <property type="match status" value="1"/>
</dbReference>
<keyword evidence="12 14" id="KW-0472">Membrane</keyword>
<keyword evidence="7" id="KW-0547">Nucleotide-binding</keyword>
<evidence type="ECO:0000256" key="2">
    <source>
        <dbReference type="ARBA" id="ARBA00004370"/>
    </source>
</evidence>
<dbReference type="Gene3D" id="3.40.50.2300">
    <property type="match status" value="1"/>
</dbReference>
<keyword evidence="6 14" id="KW-0812">Transmembrane</keyword>
<evidence type="ECO:0000256" key="1">
    <source>
        <dbReference type="ARBA" id="ARBA00000085"/>
    </source>
</evidence>
<dbReference type="GO" id="GO:0000155">
    <property type="term" value="F:phosphorelay sensor kinase activity"/>
    <property type="evidence" value="ECO:0007669"/>
    <property type="project" value="InterPro"/>
</dbReference>
<dbReference type="EMBL" id="CP049811">
    <property type="protein sequence ID" value="QIK40830.1"/>
    <property type="molecule type" value="Genomic_DNA"/>
</dbReference>
<dbReference type="FunFam" id="3.30.565.10:FF:000010">
    <property type="entry name" value="Sensor histidine kinase RcsC"/>
    <property type="match status" value="1"/>
</dbReference>
<feature type="domain" description="Histidine kinase" evidence="15">
    <location>
        <begin position="209"/>
        <end position="430"/>
    </location>
</feature>
<dbReference type="InterPro" id="IPR001789">
    <property type="entry name" value="Sig_transdc_resp-reg_receiver"/>
</dbReference>
<evidence type="ECO:0000256" key="11">
    <source>
        <dbReference type="ARBA" id="ARBA00023012"/>
    </source>
</evidence>
<dbReference type="GO" id="GO:0016020">
    <property type="term" value="C:membrane"/>
    <property type="evidence" value="ECO:0007669"/>
    <property type="project" value="UniProtKB-SubCell"/>
</dbReference>
<dbReference type="AlphaFoldDB" id="A0A6G7VLP6"/>
<organism evidence="17 18">
    <name type="scientific">Pontivivens nitratireducens</name>
    <dbReference type="NCBI Taxonomy" id="2758038"/>
    <lineage>
        <taxon>Bacteria</taxon>
        <taxon>Pseudomonadati</taxon>
        <taxon>Pseudomonadota</taxon>
        <taxon>Alphaproteobacteria</taxon>
        <taxon>Rhodobacterales</taxon>
        <taxon>Paracoccaceae</taxon>
        <taxon>Pontivivens</taxon>
    </lineage>
</organism>
<dbReference type="InterPro" id="IPR036097">
    <property type="entry name" value="HisK_dim/P_sf"/>
</dbReference>
<feature type="domain" description="Response regulatory" evidence="16">
    <location>
        <begin position="449"/>
        <end position="564"/>
    </location>
</feature>
<name>A0A6G7VLP6_9RHOB</name>
<dbReference type="Pfam" id="PF00512">
    <property type="entry name" value="HisKA"/>
    <property type="match status" value="1"/>
</dbReference>
<evidence type="ECO:0000256" key="8">
    <source>
        <dbReference type="ARBA" id="ARBA00022777"/>
    </source>
</evidence>
<evidence type="ECO:0000256" key="7">
    <source>
        <dbReference type="ARBA" id="ARBA00022741"/>
    </source>
</evidence>
<dbReference type="Pfam" id="PF00072">
    <property type="entry name" value="Response_reg"/>
    <property type="match status" value="1"/>
</dbReference>
<evidence type="ECO:0000259" key="15">
    <source>
        <dbReference type="PROSITE" id="PS50109"/>
    </source>
</evidence>
<evidence type="ECO:0000256" key="4">
    <source>
        <dbReference type="ARBA" id="ARBA00022553"/>
    </source>
</evidence>
<evidence type="ECO:0000256" key="13">
    <source>
        <dbReference type="PROSITE-ProRule" id="PRU00169"/>
    </source>
</evidence>
<dbReference type="PROSITE" id="PS50109">
    <property type="entry name" value="HIS_KIN"/>
    <property type="match status" value="1"/>
</dbReference>
<evidence type="ECO:0000256" key="12">
    <source>
        <dbReference type="ARBA" id="ARBA00023136"/>
    </source>
</evidence>
<evidence type="ECO:0000256" key="9">
    <source>
        <dbReference type="ARBA" id="ARBA00022840"/>
    </source>
</evidence>
<dbReference type="InterPro" id="IPR003594">
    <property type="entry name" value="HATPase_dom"/>
</dbReference>
<dbReference type="CDD" id="cd16922">
    <property type="entry name" value="HATPase_EvgS-ArcB-TorS-like"/>
    <property type="match status" value="1"/>
</dbReference>
<evidence type="ECO:0000256" key="14">
    <source>
        <dbReference type="SAM" id="Phobius"/>
    </source>
</evidence>
<feature type="transmembrane region" description="Helical" evidence="14">
    <location>
        <begin position="49"/>
        <end position="67"/>
    </location>
</feature>
<evidence type="ECO:0000256" key="10">
    <source>
        <dbReference type="ARBA" id="ARBA00022989"/>
    </source>
</evidence>
<evidence type="ECO:0000256" key="6">
    <source>
        <dbReference type="ARBA" id="ARBA00022692"/>
    </source>
</evidence>
<dbReference type="CDD" id="cd17546">
    <property type="entry name" value="REC_hyHK_CKI1_RcsC-like"/>
    <property type="match status" value="1"/>
</dbReference>
<evidence type="ECO:0000256" key="5">
    <source>
        <dbReference type="ARBA" id="ARBA00022679"/>
    </source>
</evidence>
<keyword evidence="9" id="KW-0067">ATP-binding</keyword>
<dbReference type="Gene3D" id="1.10.287.130">
    <property type="match status" value="1"/>
</dbReference>
<sequence>MPNKTHPPEDDERLGFARRILVLASITISISTSVVCLMLVFALGVRSAVVLPIMLGSLSYLAIPFMLHLGMRLRLARDLFFVVTIAVVLVIGLIPQEGIIFGFVTYLPVFICIAGMLYEKKGIIVLTLISLIVIALVAVGDMTRLPIQRTIEGPGSIVTISVRHSIAVIFSAVLVIVAMGLFDTMLARLRTARDQARRAAESKTAFLANVSHEVRTPLNAILGMAEILRSSDLNEDQRRKVETITESGATLLEMLNDILDISRLEADRMPISPARQDSSDLFAGIERLWGPIAEDKNLRFLIDFDANMPEAIEIDAQRFRQCMNNLLSNAIKFTPEGFIRVAARWDDRVGSPTRLVVDVQDSGIGMSVDAASRIFDPFGQADDSIMGAFGGSGLGLTITRQLSRMMNGDLTFKSIAGEGTIFTLSIGVKALETEATRIPHNPHPANGLRVLVVDDIPTNLMIAATYMRVLGAQVDEATSGAQAVELMRNQVFDLVLLDLHMPDMNGLWVLEKVHSFRRKPPPIVMITAGATEAEMDRARSLGARDVLIKPLTPRVMESLLRSYAA</sequence>
<dbReference type="FunFam" id="1.10.287.130:FF:000004">
    <property type="entry name" value="Ethylene receptor 1"/>
    <property type="match status" value="1"/>
</dbReference>
<feature type="transmembrane region" description="Helical" evidence="14">
    <location>
        <begin position="100"/>
        <end position="118"/>
    </location>
</feature>
<dbReference type="KEGG" id="mon:G8E03_08675"/>
<comment type="subcellular location">
    <subcellularLocation>
        <location evidence="2">Membrane</location>
    </subcellularLocation>
</comment>
<dbReference type="GO" id="GO:0005524">
    <property type="term" value="F:ATP binding"/>
    <property type="evidence" value="ECO:0007669"/>
    <property type="project" value="UniProtKB-KW"/>
</dbReference>